<keyword evidence="8" id="KW-0067">ATP-binding</keyword>
<dbReference type="Gene3D" id="3.30.70.560">
    <property type="entry name" value="7,8-Dihydro-6-hydroxymethylpterin-pyrophosphokinase HPPK"/>
    <property type="match status" value="1"/>
</dbReference>
<comment type="caution">
    <text evidence="14">The sequence shown here is derived from an EMBL/GenBank/DDBJ whole genome shotgun (WGS) entry which is preliminary data.</text>
</comment>
<evidence type="ECO:0000256" key="11">
    <source>
        <dbReference type="ARBA" id="ARBA00029766"/>
    </source>
</evidence>
<keyword evidence="9" id="KW-0289">Folate biosynthesis</keyword>
<dbReference type="RefSeq" id="WP_149861350.1">
    <property type="nucleotide sequence ID" value="NZ_VUOD01000012.1"/>
</dbReference>
<evidence type="ECO:0000256" key="7">
    <source>
        <dbReference type="ARBA" id="ARBA00022777"/>
    </source>
</evidence>
<accession>A0A5B2Z8Z1</accession>
<dbReference type="GO" id="GO:0046654">
    <property type="term" value="P:tetrahydrofolate biosynthetic process"/>
    <property type="evidence" value="ECO:0007669"/>
    <property type="project" value="UniProtKB-UniPathway"/>
</dbReference>
<proteinExistence type="inferred from homology"/>
<keyword evidence="15" id="KW-1185">Reference proteome</keyword>
<evidence type="ECO:0000256" key="4">
    <source>
        <dbReference type="ARBA" id="ARBA00016218"/>
    </source>
</evidence>
<dbReference type="SUPFAM" id="SSF55083">
    <property type="entry name" value="6-hydroxymethyl-7,8-dihydropterin pyrophosphokinase, HPPK"/>
    <property type="match status" value="1"/>
</dbReference>
<protein>
    <recommendedName>
        <fullName evidence="4">2-amino-4-hydroxy-6-hydroxymethyldihydropteridine pyrophosphokinase</fullName>
        <ecNumber evidence="3">2.7.6.3</ecNumber>
    </recommendedName>
    <alternativeName>
        <fullName evidence="11">6-hydroxymethyl-7,8-dihydropterin pyrophosphokinase</fullName>
    </alternativeName>
    <alternativeName>
        <fullName evidence="12">7,8-dihydro-6-hydroxymethylpterin-pyrophosphokinase</fullName>
    </alternativeName>
</protein>
<reference evidence="14 15" key="2">
    <citation type="submission" date="2019-09" db="EMBL/GenBank/DDBJ databases">
        <authorList>
            <person name="Mazur A."/>
        </authorList>
    </citation>
    <scope>NUCLEOTIDE SEQUENCE [LARGE SCALE GENOMIC DNA]</scope>
    <source>
        <strain evidence="14 15">3729k</strain>
    </source>
</reference>
<evidence type="ECO:0000256" key="8">
    <source>
        <dbReference type="ARBA" id="ARBA00022840"/>
    </source>
</evidence>
<dbReference type="EMBL" id="VUOD01000012">
    <property type="protein sequence ID" value="KAA2283993.1"/>
    <property type="molecule type" value="Genomic_DNA"/>
</dbReference>
<keyword evidence="7 14" id="KW-0418">Kinase</keyword>
<reference evidence="14 15" key="1">
    <citation type="submission" date="2019-09" db="EMBL/GenBank/DDBJ databases">
        <title>Arenimonas chukotkensis sp. nov., a bacterium isolated from Chukotka hot spring, Arctic region, Russia.</title>
        <authorList>
            <person name="Zayulina K.S."/>
            <person name="Prokofeva M.I."/>
            <person name="Elcheninov A.G."/>
            <person name="Novikov A."/>
            <person name="Kochetkova T.V."/>
            <person name="Kublanov I.V."/>
        </authorList>
    </citation>
    <scope>NUCLEOTIDE SEQUENCE [LARGE SCALE GENOMIC DNA]</scope>
    <source>
        <strain evidence="14 15">3729k</strain>
    </source>
</reference>
<dbReference type="PROSITE" id="PS00794">
    <property type="entry name" value="HPPK"/>
    <property type="match status" value="1"/>
</dbReference>
<feature type="domain" description="7,8-dihydro-6-hydroxymethylpterin-pyrophosphokinase" evidence="13">
    <location>
        <begin position="85"/>
        <end position="96"/>
    </location>
</feature>
<evidence type="ECO:0000256" key="1">
    <source>
        <dbReference type="ARBA" id="ARBA00005051"/>
    </source>
</evidence>
<evidence type="ECO:0000256" key="12">
    <source>
        <dbReference type="ARBA" id="ARBA00033413"/>
    </source>
</evidence>
<keyword evidence="5 14" id="KW-0808">Transferase</keyword>
<dbReference type="GO" id="GO:0003848">
    <property type="term" value="F:2-amino-4-hydroxy-6-hydroxymethyldihydropteridine diphosphokinase activity"/>
    <property type="evidence" value="ECO:0007669"/>
    <property type="project" value="UniProtKB-EC"/>
</dbReference>
<evidence type="ECO:0000259" key="13">
    <source>
        <dbReference type="PROSITE" id="PS00794"/>
    </source>
</evidence>
<sequence>MSRAWLSLGSNIEAEANLRAAAAALRQGFGDVVFSPVYRTPAVGFEGPDFLNAAAGLDTELSPQALNDWLHALEEARGRVRGGPRFASRPLDLDIVLYDDLVLSGPDNLQLPRPELKHAFVLFPLADIAPDLRVPGSGRSLAELRRDHPGQPGLVRLDWTL</sequence>
<dbReference type="InterPro" id="IPR000550">
    <property type="entry name" value="Hppk"/>
</dbReference>
<dbReference type="PANTHER" id="PTHR43071">
    <property type="entry name" value="2-AMINO-4-HYDROXY-6-HYDROXYMETHYLDIHYDROPTERIDINE PYROPHOSPHOKINASE"/>
    <property type="match status" value="1"/>
</dbReference>
<evidence type="ECO:0000313" key="15">
    <source>
        <dbReference type="Proteomes" id="UP000322165"/>
    </source>
</evidence>
<dbReference type="Pfam" id="PF01288">
    <property type="entry name" value="HPPK"/>
    <property type="match status" value="1"/>
</dbReference>
<evidence type="ECO:0000256" key="10">
    <source>
        <dbReference type="ARBA" id="ARBA00029409"/>
    </source>
</evidence>
<evidence type="ECO:0000256" key="9">
    <source>
        <dbReference type="ARBA" id="ARBA00022909"/>
    </source>
</evidence>
<dbReference type="AlphaFoldDB" id="A0A5B2Z8Z1"/>
<gene>
    <name evidence="14" type="primary">folK</name>
    <name evidence="14" type="ORF">F0415_11410</name>
</gene>
<dbReference type="GO" id="GO:0016301">
    <property type="term" value="F:kinase activity"/>
    <property type="evidence" value="ECO:0007669"/>
    <property type="project" value="UniProtKB-KW"/>
</dbReference>
<dbReference type="GO" id="GO:0005524">
    <property type="term" value="F:ATP binding"/>
    <property type="evidence" value="ECO:0007669"/>
    <property type="project" value="UniProtKB-KW"/>
</dbReference>
<dbReference type="InterPro" id="IPR035907">
    <property type="entry name" value="Hppk_sf"/>
</dbReference>
<evidence type="ECO:0000256" key="3">
    <source>
        <dbReference type="ARBA" id="ARBA00013253"/>
    </source>
</evidence>
<organism evidence="14 15">
    <name type="scientific">Arenimonas fontis</name>
    <dbReference type="NCBI Taxonomy" id="2608255"/>
    <lineage>
        <taxon>Bacteria</taxon>
        <taxon>Pseudomonadati</taxon>
        <taxon>Pseudomonadota</taxon>
        <taxon>Gammaproteobacteria</taxon>
        <taxon>Lysobacterales</taxon>
        <taxon>Lysobacteraceae</taxon>
        <taxon>Arenimonas</taxon>
    </lineage>
</organism>
<name>A0A5B2Z8Z1_9GAMM</name>
<dbReference type="UniPathway" id="UPA00077">
    <property type="reaction ID" value="UER00155"/>
</dbReference>
<comment type="similarity">
    <text evidence="2">Belongs to the HPPK family.</text>
</comment>
<evidence type="ECO:0000256" key="6">
    <source>
        <dbReference type="ARBA" id="ARBA00022741"/>
    </source>
</evidence>
<dbReference type="PANTHER" id="PTHR43071:SF1">
    <property type="entry name" value="2-AMINO-4-HYDROXY-6-HYDROXYMETHYLDIHYDROPTERIDINE PYROPHOSPHOKINASE"/>
    <property type="match status" value="1"/>
</dbReference>
<keyword evidence="6" id="KW-0547">Nucleotide-binding</keyword>
<dbReference type="EC" id="2.7.6.3" evidence="3"/>
<dbReference type="NCBIfam" id="TIGR01498">
    <property type="entry name" value="folK"/>
    <property type="match status" value="1"/>
</dbReference>
<evidence type="ECO:0000313" key="14">
    <source>
        <dbReference type="EMBL" id="KAA2283993.1"/>
    </source>
</evidence>
<dbReference type="GO" id="GO:0046656">
    <property type="term" value="P:folic acid biosynthetic process"/>
    <property type="evidence" value="ECO:0007669"/>
    <property type="project" value="UniProtKB-KW"/>
</dbReference>
<evidence type="ECO:0000256" key="5">
    <source>
        <dbReference type="ARBA" id="ARBA00022679"/>
    </source>
</evidence>
<dbReference type="Proteomes" id="UP000322165">
    <property type="component" value="Unassembled WGS sequence"/>
</dbReference>
<evidence type="ECO:0000256" key="2">
    <source>
        <dbReference type="ARBA" id="ARBA00005810"/>
    </source>
</evidence>
<comment type="pathway">
    <text evidence="1">Cofactor biosynthesis; tetrahydrofolate biosynthesis; 2-amino-4-hydroxy-6-hydroxymethyl-7,8-dihydropteridine diphosphate from 7,8-dihydroneopterin triphosphate: step 4/4.</text>
</comment>
<comment type="function">
    <text evidence="10">Catalyzes the transfer of pyrophosphate from adenosine triphosphate (ATP) to 6-hydroxymethyl-7,8-dihydropterin, an enzymatic step in folate biosynthesis pathway.</text>
</comment>